<sequence length="256" mass="29210">MRVITFNIFQIDKNVLQNTFISLNNRKKNIKTKEYIMRTKCFLKLSTTGTMALISMNLLSTHSAIANDWSSFHINANGCKTLYAYIDGKWTEQPTNYMNSTTSRNYWCIYNNAPIRVMAADWNVTYYFGALGSILRADSYFITNNGDEYGIGYWSGYYYDYWNLADAWNVNNTLSKDGFHLLIDKNQQDGSYAFSYDKSWAGINLRASTYMLGGTYHDAPAIYFQVTGNGNASSQEMIEQPGIYLPVNNSAQPSKI</sequence>
<accession>A0A432M4U2</accession>
<comment type="caution">
    <text evidence="1">The sequence shown here is derived from an EMBL/GenBank/DDBJ whole genome shotgun (WGS) entry which is preliminary data.</text>
</comment>
<proteinExistence type="predicted"/>
<name>A0A432M4U2_9GAMM</name>
<organism evidence="1 2">
    <name type="scientific">Dyella choica</name>
    <dbReference type="NCBI Taxonomy" id="1927959"/>
    <lineage>
        <taxon>Bacteria</taxon>
        <taxon>Pseudomonadati</taxon>
        <taxon>Pseudomonadota</taxon>
        <taxon>Gammaproteobacteria</taxon>
        <taxon>Lysobacterales</taxon>
        <taxon>Rhodanobacteraceae</taxon>
        <taxon>Dyella</taxon>
    </lineage>
</organism>
<reference evidence="1 2" key="1">
    <citation type="submission" date="2018-12" db="EMBL/GenBank/DDBJ databases">
        <title>Dyella dinghuensis sp. nov. DHOA06 and Dyella choica sp. nov. 4M-K27, isolated from forest soil.</title>
        <authorList>
            <person name="Qiu L.-H."/>
            <person name="Gao Z.-H."/>
        </authorList>
    </citation>
    <scope>NUCLEOTIDE SEQUENCE [LARGE SCALE GENOMIC DNA]</scope>
    <source>
        <strain evidence="1 2">4M-K27</strain>
    </source>
</reference>
<dbReference type="RefSeq" id="WP_126685009.1">
    <property type="nucleotide sequence ID" value="NZ_RYYV01000008.1"/>
</dbReference>
<keyword evidence="2" id="KW-1185">Reference proteome</keyword>
<gene>
    <name evidence="1" type="ORF">EKH80_12005</name>
</gene>
<dbReference type="Proteomes" id="UP000274358">
    <property type="component" value="Unassembled WGS sequence"/>
</dbReference>
<protein>
    <submittedName>
        <fullName evidence="1">Uncharacterized protein</fullName>
    </submittedName>
</protein>
<dbReference type="EMBL" id="RYYV01000008">
    <property type="protein sequence ID" value="RUL74813.1"/>
    <property type="molecule type" value="Genomic_DNA"/>
</dbReference>
<evidence type="ECO:0000313" key="2">
    <source>
        <dbReference type="Proteomes" id="UP000274358"/>
    </source>
</evidence>
<dbReference type="AlphaFoldDB" id="A0A432M4U2"/>
<evidence type="ECO:0000313" key="1">
    <source>
        <dbReference type="EMBL" id="RUL74813.1"/>
    </source>
</evidence>